<keyword evidence="5 8" id="KW-0573">Peptidoglycan synthesis</keyword>
<evidence type="ECO:0000256" key="6">
    <source>
        <dbReference type="ARBA" id="ARBA00022989"/>
    </source>
</evidence>
<keyword evidence="6 8" id="KW-1133">Transmembrane helix</keyword>
<dbReference type="HAMAP" id="MF_02078">
    <property type="entry name" value="MurJ_MviN"/>
    <property type="match status" value="1"/>
</dbReference>
<feature type="transmembrane region" description="Helical" evidence="8">
    <location>
        <begin position="470"/>
        <end position="491"/>
    </location>
</feature>
<dbReference type="RefSeq" id="WP_110462333.1">
    <property type="nucleotide sequence ID" value="NZ_QKMR01000013.1"/>
</dbReference>
<dbReference type="InterPro" id="IPR051050">
    <property type="entry name" value="Lipid_II_flippase_MurJ/MviN"/>
</dbReference>
<dbReference type="PIRSF" id="PIRSF002869">
    <property type="entry name" value="MviN"/>
    <property type="match status" value="1"/>
</dbReference>
<dbReference type="PANTHER" id="PTHR47019:SF1">
    <property type="entry name" value="LIPID II FLIPPASE MURJ"/>
    <property type="match status" value="1"/>
</dbReference>
<feature type="transmembrane region" description="Helical" evidence="8">
    <location>
        <begin position="309"/>
        <end position="327"/>
    </location>
</feature>
<dbReference type="InterPro" id="IPR004268">
    <property type="entry name" value="MurJ"/>
</dbReference>
<keyword evidence="8 9" id="KW-0961">Cell wall biogenesis/degradation</keyword>
<feature type="transmembrane region" description="Helical" evidence="8">
    <location>
        <begin position="347"/>
        <end position="368"/>
    </location>
</feature>
<accession>A0A318XLC0</accession>
<dbReference type="UniPathway" id="UPA00219"/>
<evidence type="ECO:0000313" key="11">
    <source>
        <dbReference type="Proteomes" id="UP000248132"/>
    </source>
</evidence>
<dbReference type="GO" id="GO:0008360">
    <property type="term" value="P:regulation of cell shape"/>
    <property type="evidence" value="ECO:0007669"/>
    <property type="project" value="UniProtKB-UniRule"/>
</dbReference>
<feature type="transmembrane region" description="Helical" evidence="8">
    <location>
        <begin position="126"/>
        <end position="147"/>
    </location>
</feature>
<dbReference type="PRINTS" id="PR01806">
    <property type="entry name" value="VIRFACTRMVIN"/>
</dbReference>
<feature type="transmembrane region" description="Helical" evidence="8">
    <location>
        <begin position="267"/>
        <end position="289"/>
    </location>
</feature>
<dbReference type="EMBL" id="QKMR01000013">
    <property type="protein sequence ID" value="PYG87173.1"/>
    <property type="molecule type" value="Genomic_DNA"/>
</dbReference>
<evidence type="ECO:0000256" key="1">
    <source>
        <dbReference type="ARBA" id="ARBA00004651"/>
    </source>
</evidence>
<evidence type="ECO:0000256" key="4">
    <source>
        <dbReference type="ARBA" id="ARBA00022960"/>
    </source>
</evidence>
<dbReference type="PANTHER" id="PTHR47019">
    <property type="entry name" value="LIPID II FLIPPASE MURJ"/>
    <property type="match status" value="1"/>
</dbReference>
<dbReference type="GO" id="GO:0015648">
    <property type="term" value="F:lipid-linked peptidoglycan transporter activity"/>
    <property type="evidence" value="ECO:0007669"/>
    <property type="project" value="UniProtKB-UniRule"/>
</dbReference>
<feature type="transmembrane region" description="Helical" evidence="8">
    <location>
        <begin position="443"/>
        <end position="464"/>
    </location>
</feature>
<dbReference type="OrthoDB" id="9804143at2"/>
<dbReference type="CDD" id="cd13123">
    <property type="entry name" value="MATE_MurJ_like"/>
    <property type="match status" value="1"/>
</dbReference>
<feature type="transmembrane region" description="Helical" evidence="8">
    <location>
        <begin position="405"/>
        <end position="423"/>
    </location>
</feature>
<comment type="similarity">
    <text evidence="8 9">Belongs to the MurJ/MviN family.</text>
</comment>
<evidence type="ECO:0000256" key="2">
    <source>
        <dbReference type="ARBA" id="ARBA00022475"/>
    </source>
</evidence>
<proteinExistence type="inferred from homology"/>
<feature type="transmembrane region" description="Helical" evidence="8">
    <location>
        <begin position="55"/>
        <end position="75"/>
    </location>
</feature>
<dbReference type="Pfam" id="PF03023">
    <property type="entry name" value="MurJ"/>
    <property type="match status" value="1"/>
</dbReference>
<keyword evidence="8 9" id="KW-0813">Transport</keyword>
<keyword evidence="11" id="KW-1185">Reference proteome</keyword>
<evidence type="ECO:0000313" key="10">
    <source>
        <dbReference type="EMBL" id="PYG87173.1"/>
    </source>
</evidence>
<organism evidence="10 11">
    <name type="scientific">Ruminiclostridium sufflavum DSM 19573</name>
    <dbReference type="NCBI Taxonomy" id="1121337"/>
    <lineage>
        <taxon>Bacteria</taxon>
        <taxon>Bacillati</taxon>
        <taxon>Bacillota</taxon>
        <taxon>Clostridia</taxon>
        <taxon>Eubacteriales</taxon>
        <taxon>Oscillospiraceae</taxon>
        <taxon>Ruminiclostridium</taxon>
    </lineage>
</organism>
<feature type="transmembrane region" description="Helical" evidence="8">
    <location>
        <begin position="87"/>
        <end position="111"/>
    </location>
</feature>
<keyword evidence="7 8" id="KW-0472">Membrane</keyword>
<reference evidence="10 11" key="1">
    <citation type="submission" date="2018-06" db="EMBL/GenBank/DDBJ databases">
        <title>Genomic Encyclopedia of Type Strains, Phase I: the one thousand microbial genomes (KMG-I) project.</title>
        <authorList>
            <person name="Kyrpides N."/>
        </authorList>
    </citation>
    <scope>NUCLEOTIDE SEQUENCE [LARGE SCALE GENOMIC DNA]</scope>
    <source>
        <strain evidence="10 11">DSM 19573</strain>
    </source>
</reference>
<dbReference type="AlphaFoldDB" id="A0A318XLC0"/>
<keyword evidence="4 8" id="KW-0133">Cell shape</keyword>
<comment type="caution">
    <text evidence="10">The sequence shown here is derived from an EMBL/GenBank/DDBJ whole genome shotgun (WGS) entry which is preliminary data.</text>
</comment>
<comment type="subcellular location">
    <subcellularLocation>
        <location evidence="1 8">Cell membrane</location>
        <topology evidence="1 8">Multi-pass membrane protein</topology>
    </subcellularLocation>
</comment>
<comment type="function">
    <text evidence="8 9">Involved in peptidoglycan biosynthesis. Transports lipid-linked peptidoglycan precursors from the inner to the outer leaflet of the cytoplasmic membrane.</text>
</comment>
<protein>
    <recommendedName>
        <fullName evidence="8">Probable lipid II flippase MurJ</fullName>
    </recommendedName>
</protein>
<name>A0A318XLC0_9FIRM</name>
<dbReference type="GO" id="GO:0009252">
    <property type="term" value="P:peptidoglycan biosynthetic process"/>
    <property type="evidence" value="ECO:0007669"/>
    <property type="project" value="UniProtKB-UniRule"/>
</dbReference>
<evidence type="ECO:0000256" key="5">
    <source>
        <dbReference type="ARBA" id="ARBA00022984"/>
    </source>
</evidence>
<keyword evidence="2 8" id="KW-1003">Cell membrane</keyword>
<gene>
    <name evidence="8" type="primary">murJ</name>
    <name evidence="10" type="ORF">LY28_02309</name>
</gene>
<evidence type="ECO:0000256" key="8">
    <source>
        <dbReference type="HAMAP-Rule" id="MF_02078"/>
    </source>
</evidence>
<comment type="pathway">
    <text evidence="8">Cell wall biogenesis; peptidoglycan biosynthesis.</text>
</comment>
<feature type="transmembrane region" description="Helical" evidence="8">
    <location>
        <begin position="12"/>
        <end position="35"/>
    </location>
</feature>
<dbReference type="NCBIfam" id="TIGR01695">
    <property type="entry name" value="murJ_mviN"/>
    <property type="match status" value="1"/>
</dbReference>
<dbReference type="GO" id="GO:0034204">
    <property type="term" value="P:lipid translocation"/>
    <property type="evidence" value="ECO:0007669"/>
    <property type="project" value="TreeGrafter"/>
</dbReference>
<evidence type="ECO:0000256" key="9">
    <source>
        <dbReference type="PIRNR" id="PIRNR002869"/>
    </source>
</evidence>
<sequence>MKNKSLIKITIFVAGISVIGKLIGFIREAIIAAYFGANNLTDAYFLARNMPALLFPAVCNSISTAFLSVFISKVFRDGEHEGNKFATKALIVTLTISTILSVFAFLITPYIVPIFAPGFNAETERIAILLTKITMAAFTLTMAQYMFTAILNSKKLFYSAQISGVLNNIFIIIIILAFGRDGDVQILTWATIGGLFVQVIILLFFTKKAFSFVIDDWSLFTLDIKKMLKLSGPILLGNSIVQLSQIVDKILASGLMVGAVSALSYTNSLSSIVTSVFIVSLSTVLYPALTENASRNDYDNFSKNLMQNLVLLVVVLVPISIVTYIYSNDIISIVYSRGKFDKVAVHLTSTALSYYSISFVFIAIREVINRGFYAIGDTKTPMKNGVISVGLNIIFSIILTRYMGIGGIALGSSIAAALSSYILSKSLQRKIEQVRLSQYLETLTKIFISALITIFIAFIASAALKSAGSITRFVFATFISFSVYVSALYLLKCNEILYVIRRLRKKVSK</sequence>
<evidence type="ECO:0000256" key="7">
    <source>
        <dbReference type="ARBA" id="ARBA00023136"/>
    </source>
</evidence>
<keyword evidence="3 8" id="KW-0812">Transmembrane</keyword>
<feature type="transmembrane region" description="Helical" evidence="8">
    <location>
        <begin position="184"/>
        <end position="206"/>
    </location>
</feature>
<evidence type="ECO:0000256" key="3">
    <source>
        <dbReference type="ARBA" id="ARBA00022692"/>
    </source>
</evidence>
<dbReference type="GO" id="GO:0005886">
    <property type="term" value="C:plasma membrane"/>
    <property type="evidence" value="ECO:0007669"/>
    <property type="project" value="UniProtKB-SubCell"/>
</dbReference>
<feature type="transmembrane region" description="Helical" evidence="8">
    <location>
        <begin position="156"/>
        <end position="178"/>
    </location>
</feature>
<dbReference type="Proteomes" id="UP000248132">
    <property type="component" value="Unassembled WGS sequence"/>
</dbReference>
<dbReference type="GO" id="GO:0071555">
    <property type="term" value="P:cell wall organization"/>
    <property type="evidence" value="ECO:0007669"/>
    <property type="project" value="UniProtKB-UniRule"/>
</dbReference>